<feature type="domain" description="Endonuclease/exonuclease/phosphatase" evidence="2">
    <location>
        <begin position="110"/>
        <end position="320"/>
    </location>
</feature>
<accession>A0A4Q9KPK8</accession>
<evidence type="ECO:0000256" key="1">
    <source>
        <dbReference type="SAM" id="Phobius"/>
    </source>
</evidence>
<dbReference type="OrthoDB" id="2340043at2"/>
<evidence type="ECO:0000313" key="4">
    <source>
        <dbReference type="Proteomes" id="UP000291933"/>
    </source>
</evidence>
<dbReference type="RefSeq" id="WP_131170914.1">
    <property type="nucleotide sequence ID" value="NZ_FXTL01000002.1"/>
</dbReference>
<evidence type="ECO:0000313" key="3">
    <source>
        <dbReference type="EMBL" id="TBT95799.1"/>
    </source>
</evidence>
<name>A0A4Q9KPK8_PROTD</name>
<dbReference type="SUPFAM" id="SSF56219">
    <property type="entry name" value="DNase I-like"/>
    <property type="match status" value="1"/>
</dbReference>
<proteinExistence type="predicted"/>
<keyword evidence="3" id="KW-0540">Nuclease</keyword>
<sequence length="330" mass="35289">MTRARVWRLLGWAAALPLVLLGGTLLALSAAPELQERHRLATLLAAFVPFGILVWCLAAVVAAASARGRLARLLCSLCLAAALLQAALAHPPWPRPMSTGGIASLTLLVLNTNFGKADPDALASQLAAERPDVVMLLEVQEPLLTALEKGGALADFRERIGTAPLGYTTMGYESDHGTMVLSRRPLALVEQLPTLNDQYVVRISNAGGDVVFITARPRNPLHEFETWRSDQRLLADAAQRYASEPVVLAGDFAATLDHAPLRRVRELGFKDAAEATGVGWLPTYPSHGALPPVIAIDHVLVGSRLQATAIRTFQIDGTDHLGLVAQLAVP</sequence>
<keyword evidence="1" id="KW-0812">Transmembrane</keyword>
<keyword evidence="3" id="KW-0255">Endonuclease</keyword>
<dbReference type="EMBL" id="SDMR01000002">
    <property type="protein sequence ID" value="TBT95799.1"/>
    <property type="molecule type" value="Genomic_DNA"/>
</dbReference>
<dbReference type="Proteomes" id="UP000291933">
    <property type="component" value="Unassembled WGS sequence"/>
</dbReference>
<dbReference type="GO" id="GO:0004527">
    <property type="term" value="F:exonuclease activity"/>
    <property type="evidence" value="ECO:0007669"/>
    <property type="project" value="UniProtKB-KW"/>
</dbReference>
<keyword evidence="3" id="KW-0378">Hydrolase</keyword>
<reference evidence="3 4" key="1">
    <citation type="submission" date="2019-01" db="EMBL/GenBank/DDBJ databases">
        <title>Lactibacter flavus gen. nov., sp. nov., a novel bacterium of the family Propionibacteriaceae isolated from raw milk and dairy products.</title>
        <authorList>
            <person name="Huptas C."/>
            <person name="Wenning M."/>
            <person name="Breitenwieser F."/>
            <person name="Doll E."/>
            <person name="Von Neubeck M."/>
            <person name="Busse H.-J."/>
            <person name="Scherer S."/>
        </authorList>
    </citation>
    <scope>NUCLEOTIDE SEQUENCE [LARGE SCALE GENOMIC DNA]</scope>
    <source>
        <strain evidence="3 4">DSM 22130</strain>
    </source>
</reference>
<keyword evidence="1" id="KW-1133">Transmembrane helix</keyword>
<dbReference type="GO" id="GO:0004519">
    <property type="term" value="F:endonuclease activity"/>
    <property type="evidence" value="ECO:0007669"/>
    <property type="project" value="UniProtKB-KW"/>
</dbReference>
<keyword evidence="1" id="KW-0472">Membrane</keyword>
<feature type="transmembrane region" description="Helical" evidence="1">
    <location>
        <begin position="70"/>
        <end position="88"/>
    </location>
</feature>
<dbReference type="AlphaFoldDB" id="A0A4Q9KPK8"/>
<dbReference type="Gene3D" id="3.60.10.10">
    <property type="entry name" value="Endonuclease/exonuclease/phosphatase"/>
    <property type="match status" value="1"/>
</dbReference>
<organism evidence="3 4">
    <name type="scientific">Propioniciclava tarda</name>
    <dbReference type="NCBI Taxonomy" id="433330"/>
    <lineage>
        <taxon>Bacteria</taxon>
        <taxon>Bacillati</taxon>
        <taxon>Actinomycetota</taxon>
        <taxon>Actinomycetes</taxon>
        <taxon>Propionibacteriales</taxon>
        <taxon>Propionibacteriaceae</taxon>
        <taxon>Propioniciclava</taxon>
    </lineage>
</organism>
<dbReference type="Pfam" id="PF03372">
    <property type="entry name" value="Exo_endo_phos"/>
    <property type="match status" value="1"/>
</dbReference>
<keyword evidence="4" id="KW-1185">Reference proteome</keyword>
<dbReference type="InterPro" id="IPR036691">
    <property type="entry name" value="Endo/exonu/phosph_ase_sf"/>
</dbReference>
<keyword evidence="3" id="KW-0269">Exonuclease</keyword>
<protein>
    <submittedName>
        <fullName evidence="3">Endonuclease/exonuclease/phosphatase family protein</fullName>
    </submittedName>
</protein>
<comment type="caution">
    <text evidence="3">The sequence shown here is derived from an EMBL/GenBank/DDBJ whole genome shotgun (WGS) entry which is preliminary data.</text>
</comment>
<gene>
    <name evidence="3" type="ORF">ET996_02125</name>
</gene>
<evidence type="ECO:0000259" key="2">
    <source>
        <dbReference type="Pfam" id="PF03372"/>
    </source>
</evidence>
<dbReference type="InterPro" id="IPR005135">
    <property type="entry name" value="Endo/exonuclease/phosphatase"/>
</dbReference>
<feature type="transmembrane region" description="Helical" evidence="1">
    <location>
        <begin position="39"/>
        <end position="63"/>
    </location>
</feature>